<evidence type="ECO:0000313" key="2">
    <source>
        <dbReference type="EMBL" id="EXL75060.1"/>
    </source>
</evidence>
<dbReference type="Proteomes" id="UP000030676">
    <property type="component" value="Unassembled WGS sequence"/>
</dbReference>
<reference evidence="2" key="2">
    <citation type="submission" date="2012-05" db="EMBL/GenBank/DDBJ databases">
        <title>The Genome Annotation of Fusarium oxysporum PHW808.</title>
        <authorList>
            <consortium name="The Broad Institute Genomics Platform"/>
            <person name="Ma L.-J."/>
            <person name="Corby-Kistler H."/>
            <person name="Broz K."/>
            <person name="Gale L.R."/>
            <person name="Jonkers W."/>
            <person name="O'Donnell K."/>
            <person name="Ploetz R."/>
            <person name="Steinberg C."/>
            <person name="Schwartz D.C."/>
            <person name="VanEtten H."/>
            <person name="Zhou S."/>
            <person name="Young S.K."/>
            <person name="Zeng Q."/>
            <person name="Gargeya S."/>
            <person name="Fitzgerald M."/>
            <person name="Abouelleil A."/>
            <person name="Alvarado L."/>
            <person name="Chapman S.B."/>
            <person name="Gainer-Dewar J."/>
            <person name="Goldberg J."/>
            <person name="Griggs A."/>
            <person name="Gujja S."/>
            <person name="Hansen M."/>
            <person name="Howarth C."/>
            <person name="Imamovic A."/>
            <person name="Ireland A."/>
            <person name="Larimer J."/>
            <person name="McCowan C."/>
            <person name="Murphy C."/>
            <person name="Pearson M."/>
            <person name="Poon T.W."/>
            <person name="Priest M."/>
            <person name="Roberts A."/>
            <person name="Saif S."/>
            <person name="Shea T."/>
            <person name="Sykes S."/>
            <person name="Wortman J."/>
            <person name="Nusbaum C."/>
            <person name="Birren B."/>
        </authorList>
    </citation>
    <scope>NUCLEOTIDE SEQUENCE</scope>
    <source>
        <strain evidence="2">54008</strain>
    </source>
</reference>
<sequence>MPTAGIPRRVQMMGQGFRTASQNHADPSRSEGARGARGGPIKDGQEDETPHARELTRLIPIAFFEPIAPGGRVMWVWMVEGYAVQIHK</sequence>
<dbReference type="HOGENOM" id="CLU_2469176_0_0_1"/>
<dbReference type="EMBL" id="JH658864">
    <property type="protein sequence ID" value="EXL75060.1"/>
    <property type="molecule type" value="Genomic_DNA"/>
</dbReference>
<organism evidence="2">
    <name type="scientific">Fusarium oxysporum f. sp. conglutinans race 2 54008</name>
    <dbReference type="NCBI Taxonomy" id="1089457"/>
    <lineage>
        <taxon>Eukaryota</taxon>
        <taxon>Fungi</taxon>
        <taxon>Dikarya</taxon>
        <taxon>Ascomycota</taxon>
        <taxon>Pezizomycotina</taxon>
        <taxon>Sordariomycetes</taxon>
        <taxon>Hypocreomycetidae</taxon>
        <taxon>Hypocreales</taxon>
        <taxon>Nectriaceae</taxon>
        <taxon>Fusarium</taxon>
        <taxon>Fusarium oxysporum species complex</taxon>
    </lineage>
</organism>
<evidence type="ECO:0000256" key="1">
    <source>
        <dbReference type="SAM" id="MobiDB-lite"/>
    </source>
</evidence>
<protein>
    <submittedName>
        <fullName evidence="2">Uncharacterized protein</fullName>
    </submittedName>
</protein>
<accession>X0HTR9</accession>
<proteinExistence type="predicted"/>
<name>X0HTR9_FUSOX</name>
<dbReference type="AlphaFoldDB" id="X0HTR9"/>
<reference evidence="2" key="1">
    <citation type="submission" date="2011-11" db="EMBL/GenBank/DDBJ databases">
        <title>The Genome Sequence of Fusarium oxysporum PHW808.</title>
        <authorList>
            <consortium name="The Broad Institute Genome Sequencing Platform"/>
            <person name="Ma L.-J."/>
            <person name="Gale L.R."/>
            <person name="Schwartz D.C."/>
            <person name="Zhou S."/>
            <person name="Corby-Kistler H."/>
            <person name="Young S.K."/>
            <person name="Zeng Q."/>
            <person name="Gargeya S."/>
            <person name="Fitzgerald M."/>
            <person name="Haas B."/>
            <person name="Abouelleil A."/>
            <person name="Alvarado L."/>
            <person name="Arachchi H.M."/>
            <person name="Berlin A."/>
            <person name="Brown A."/>
            <person name="Chapman S.B."/>
            <person name="Chen Z."/>
            <person name="Dunbar C."/>
            <person name="Freedman E."/>
            <person name="Gearin G."/>
            <person name="Goldberg J."/>
            <person name="Griggs A."/>
            <person name="Gujja S."/>
            <person name="Heiman D."/>
            <person name="Howarth C."/>
            <person name="Larson L."/>
            <person name="Lui A."/>
            <person name="MacDonald P.J.P."/>
            <person name="Montmayeur A."/>
            <person name="Murphy C."/>
            <person name="Neiman D."/>
            <person name="Pearson M."/>
            <person name="Priest M."/>
            <person name="Roberts A."/>
            <person name="Saif S."/>
            <person name="Shea T."/>
            <person name="Shenoy N."/>
            <person name="Sisk P."/>
            <person name="Stolte C."/>
            <person name="Sykes S."/>
            <person name="Wortman J."/>
            <person name="Nusbaum C."/>
            <person name="Birren B."/>
        </authorList>
    </citation>
    <scope>NUCLEOTIDE SEQUENCE [LARGE SCALE GENOMIC DNA]</scope>
    <source>
        <strain evidence="2">54008</strain>
    </source>
</reference>
<feature type="region of interest" description="Disordered" evidence="1">
    <location>
        <begin position="1"/>
        <end position="51"/>
    </location>
</feature>
<gene>
    <name evidence="2" type="ORF">FOPG_09872</name>
</gene>